<protein>
    <submittedName>
        <fullName evidence="3">SRPBCC domain-containing protein</fullName>
    </submittedName>
</protein>
<evidence type="ECO:0000259" key="2">
    <source>
        <dbReference type="Pfam" id="PF08327"/>
    </source>
</evidence>
<reference evidence="3 4" key="1">
    <citation type="submission" date="2022-05" db="EMBL/GenBank/DDBJ databases">
        <authorList>
            <person name="Zhou X."/>
            <person name="Li K."/>
            <person name="Man Y."/>
        </authorList>
    </citation>
    <scope>NUCLEOTIDE SEQUENCE [LARGE SCALE GENOMIC DNA]</scope>
    <source>
        <strain evidence="3 4">MS405</strain>
    </source>
</reference>
<accession>A0ABY4Q5W6</accession>
<dbReference type="EMBL" id="CP097289">
    <property type="protein sequence ID" value="UQT60537.1"/>
    <property type="molecule type" value="Genomic_DNA"/>
</dbReference>
<gene>
    <name evidence="3" type="ORF">M4V62_38745</name>
</gene>
<organism evidence="3 4">
    <name type="scientific">Streptomyces durmitorensis</name>
    <dbReference type="NCBI Taxonomy" id="319947"/>
    <lineage>
        <taxon>Bacteria</taxon>
        <taxon>Bacillati</taxon>
        <taxon>Actinomycetota</taxon>
        <taxon>Actinomycetes</taxon>
        <taxon>Kitasatosporales</taxon>
        <taxon>Streptomycetaceae</taxon>
        <taxon>Streptomyces</taxon>
    </lineage>
</organism>
<feature type="domain" description="Activator of Hsp90 ATPase homologue 1/2-like C-terminal" evidence="2">
    <location>
        <begin position="11"/>
        <end position="150"/>
    </location>
</feature>
<dbReference type="RefSeq" id="WP_249591871.1">
    <property type="nucleotide sequence ID" value="NZ_BAAAQL010000018.1"/>
</dbReference>
<dbReference type="InterPro" id="IPR013538">
    <property type="entry name" value="ASHA1/2-like_C"/>
</dbReference>
<dbReference type="Proteomes" id="UP000829992">
    <property type="component" value="Chromosome"/>
</dbReference>
<dbReference type="Pfam" id="PF08327">
    <property type="entry name" value="AHSA1"/>
    <property type="match status" value="1"/>
</dbReference>
<evidence type="ECO:0000313" key="4">
    <source>
        <dbReference type="Proteomes" id="UP000829992"/>
    </source>
</evidence>
<dbReference type="Gene3D" id="3.30.530.20">
    <property type="match status" value="1"/>
</dbReference>
<name>A0ABY4Q5W6_9ACTN</name>
<evidence type="ECO:0000313" key="3">
    <source>
        <dbReference type="EMBL" id="UQT60537.1"/>
    </source>
</evidence>
<proteinExistence type="inferred from homology"/>
<sequence>MYSTQVSGHVNAPRTAVYQALLDADAVARWRVPDGMSGHVHTFDPREGGRFRVSLTYDARSGTGKSASHTDTYHGHFAKLVPDEQVVEVLAFEAEDPALRGTMTMTTTLTDEDGGTAVLVVHEGIPDSIPAADNETGTRMALANLARLVEGAR</sequence>
<dbReference type="SUPFAM" id="SSF55961">
    <property type="entry name" value="Bet v1-like"/>
    <property type="match status" value="1"/>
</dbReference>
<evidence type="ECO:0000256" key="1">
    <source>
        <dbReference type="ARBA" id="ARBA00006817"/>
    </source>
</evidence>
<comment type="similarity">
    <text evidence="1">Belongs to the AHA1 family.</text>
</comment>
<keyword evidence="4" id="KW-1185">Reference proteome</keyword>
<dbReference type="InterPro" id="IPR023393">
    <property type="entry name" value="START-like_dom_sf"/>
</dbReference>